<dbReference type="KEGG" id="ffu:CLAFUR5_03080"/>
<dbReference type="GeneID" id="71982958"/>
<organism evidence="8 9">
    <name type="scientific">Passalora fulva</name>
    <name type="common">Tomato leaf mold</name>
    <name type="synonym">Cladosporium fulvum</name>
    <dbReference type="NCBI Taxonomy" id="5499"/>
    <lineage>
        <taxon>Eukaryota</taxon>
        <taxon>Fungi</taxon>
        <taxon>Dikarya</taxon>
        <taxon>Ascomycota</taxon>
        <taxon>Pezizomycotina</taxon>
        <taxon>Dothideomycetes</taxon>
        <taxon>Dothideomycetidae</taxon>
        <taxon>Mycosphaerellales</taxon>
        <taxon>Mycosphaerellaceae</taxon>
        <taxon>Fulvia</taxon>
    </lineage>
</organism>
<dbReference type="GO" id="GO:0016226">
    <property type="term" value="P:iron-sulfur cluster assembly"/>
    <property type="evidence" value="ECO:0007669"/>
    <property type="project" value="TreeGrafter"/>
</dbReference>
<evidence type="ECO:0000256" key="4">
    <source>
        <dbReference type="ARBA" id="ARBA00093447"/>
    </source>
</evidence>
<name>A0A9Q8P615_PASFU</name>
<keyword evidence="8" id="KW-0808">Transferase</keyword>
<reference evidence="8" key="1">
    <citation type="submission" date="2021-12" db="EMBL/GenBank/DDBJ databases">
        <authorList>
            <person name="Zaccaron A."/>
            <person name="Stergiopoulos I."/>
        </authorList>
    </citation>
    <scope>NUCLEOTIDE SEQUENCE</scope>
    <source>
        <strain evidence="8">Race5_Kim</strain>
    </source>
</reference>
<keyword evidence="9" id="KW-1185">Reference proteome</keyword>
<dbReference type="NCBIfam" id="TIGR03317">
    <property type="entry name" value="ygfZ_signature"/>
    <property type="match status" value="1"/>
</dbReference>
<evidence type="ECO:0000256" key="5">
    <source>
        <dbReference type="ARBA" id="ARBA00093637"/>
    </source>
</evidence>
<feature type="domain" description="CAF17 C-terminal" evidence="7">
    <location>
        <begin position="270"/>
        <end position="376"/>
    </location>
</feature>
<dbReference type="Pfam" id="PF25455">
    <property type="entry name" value="Beta-barrel_CAF17_C"/>
    <property type="match status" value="1"/>
</dbReference>
<dbReference type="InterPro" id="IPR027266">
    <property type="entry name" value="TrmE/GcvT-like"/>
</dbReference>
<protein>
    <recommendedName>
        <fullName evidence="5">Iron-sulfur cluster assembly factor IBA57 homolog, mitochondrial</fullName>
    </recommendedName>
</protein>
<dbReference type="SUPFAM" id="SSF103025">
    <property type="entry name" value="Folate-binding domain"/>
    <property type="match status" value="1"/>
</dbReference>
<dbReference type="AlphaFoldDB" id="A0A9Q8P615"/>
<dbReference type="InterPro" id="IPR017703">
    <property type="entry name" value="YgfZ/GCV_T_CS"/>
</dbReference>
<evidence type="ECO:0000256" key="6">
    <source>
        <dbReference type="SAM" id="MobiDB-lite"/>
    </source>
</evidence>
<dbReference type="Proteomes" id="UP000756132">
    <property type="component" value="Chromosome 2"/>
</dbReference>
<dbReference type="GO" id="GO:0005759">
    <property type="term" value="C:mitochondrial matrix"/>
    <property type="evidence" value="ECO:0007669"/>
    <property type="project" value="UniProtKB-SubCell"/>
</dbReference>
<evidence type="ECO:0000313" key="8">
    <source>
        <dbReference type="EMBL" id="UJO14342.1"/>
    </source>
</evidence>
<dbReference type="InterPro" id="IPR057460">
    <property type="entry name" value="CAF17_C"/>
</dbReference>
<dbReference type="GO" id="GO:0016740">
    <property type="term" value="F:transferase activity"/>
    <property type="evidence" value="ECO:0007669"/>
    <property type="project" value="UniProtKB-KW"/>
</dbReference>
<gene>
    <name evidence="8" type="ORF">CLAFUR5_03080</name>
</gene>
<comment type="subcellular location">
    <subcellularLocation>
        <location evidence="1">Mitochondrion matrix</location>
    </subcellularLocation>
</comment>
<evidence type="ECO:0000259" key="7">
    <source>
        <dbReference type="Pfam" id="PF25455"/>
    </source>
</evidence>
<dbReference type="RefSeq" id="XP_047758708.1">
    <property type="nucleotide sequence ID" value="XM_047902228.1"/>
</dbReference>
<dbReference type="Gene3D" id="3.30.1360.120">
    <property type="entry name" value="Probable tRNA modification gtpase trme, domain 1"/>
    <property type="match status" value="1"/>
</dbReference>
<dbReference type="OrthoDB" id="191995at2759"/>
<comment type="similarity">
    <text evidence="4">Belongs to the GcvT family. CAF17/IBA57 subfamily.</text>
</comment>
<reference evidence="8" key="2">
    <citation type="journal article" date="2022" name="Microb. Genom.">
        <title>A chromosome-scale genome assembly of the tomato pathogen Cladosporium fulvum reveals a compartmentalized genome architecture and the presence of a dispensable chromosome.</title>
        <authorList>
            <person name="Zaccaron A.Z."/>
            <person name="Chen L.H."/>
            <person name="Samaras A."/>
            <person name="Stergiopoulos I."/>
        </authorList>
    </citation>
    <scope>NUCLEOTIDE SEQUENCE</scope>
    <source>
        <strain evidence="8">Race5_Kim</strain>
    </source>
</reference>
<keyword evidence="2" id="KW-0809">Transit peptide</keyword>
<dbReference type="PANTHER" id="PTHR22602:SF0">
    <property type="entry name" value="TRANSFERASE CAF17, MITOCHONDRIAL-RELATED"/>
    <property type="match status" value="1"/>
</dbReference>
<evidence type="ECO:0000256" key="2">
    <source>
        <dbReference type="ARBA" id="ARBA00022946"/>
    </source>
</evidence>
<feature type="region of interest" description="Disordered" evidence="6">
    <location>
        <begin position="21"/>
        <end position="44"/>
    </location>
</feature>
<dbReference type="InterPro" id="IPR045179">
    <property type="entry name" value="YgfZ/GcvT"/>
</dbReference>
<keyword evidence="3" id="KW-0496">Mitochondrion</keyword>
<accession>A0A9Q8P615</accession>
<dbReference type="EMBL" id="CP090164">
    <property type="protein sequence ID" value="UJO14342.1"/>
    <property type="molecule type" value="Genomic_DNA"/>
</dbReference>
<evidence type="ECO:0000256" key="3">
    <source>
        <dbReference type="ARBA" id="ARBA00023128"/>
    </source>
</evidence>
<evidence type="ECO:0000313" key="9">
    <source>
        <dbReference type="Proteomes" id="UP000756132"/>
    </source>
</evidence>
<sequence>MSIPALRAPYVCTRCIARRTRRSYSTETPTRNPPPPPSSGASKLTNRRLISLRGNEAPKFLQGLITNNVRPESTSGFYAAFLTAPGKVLHDTFIYPTAGSRWQKDQGGEADEPGLLVEIDAEQADVLMKHLKRHKLRSKFKLRLLDEGELNVWSLWKEGERWTSHSQPQNSNRDDGHVSLTDCRAPGMGQRLILPDNTGNALEEVEEAPLSAYTIRRYLRGVAEGQKEMPRDDCLPMNCNIDIMGGIDFKKGCYLGQELTIRTHHTGVVRRRILPVVLHDQGKEAPEKLEYDPSLGINVPDFVGQDLRKDDERKRSTGKFIAGIGNIGLGMCRLEQMTDLTISGEPSPFTPEDKFTMQSASGKDLGVKPFVPDWVRGGIRGPKIQKRVE</sequence>
<dbReference type="PANTHER" id="PTHR22602">
    <property type="entry name" value="TRANSFERASE CAF17, MITOCHONDRIAL-RELATED"/>
    <property type="match status" value="1"/>
</dbReference>
<proteinExistence type="inferred from homology"/>
<evidence type="ECO:0000256" key="1">
    <source>
        <dbReference type="ARBA" id="ARBA00004305"/>
    </source>
</evidence>